<evidence type="ECO:0000313" key="4">
    <source>
        <dbReference type="Proteomes" id="UP001141259"/>
    </source>
</evidence>
<comment type="caution">
    <text evidence="3">The sequence shown here is derived from an EMBL/GenBank/DDBJ whole genome shotgun (WGS) entry which is preliminary data.</text>
</comment>
<feature type="transmembrane region" description="Helical" evidence="2">
    <location>
        <begin position="42"/>
        <end position="62"/>
    </location>
</feature>
<protein>
    <submittedName>
        <fullName evidence="3">Uncharacterized protein</fullName>
    </submittedName>
</protein>
<dbReference type="RefSeq" id="WP_259626317.1">
    <property type="nucleotide sequence ID" value="NZ_JANYMP010000015.1"/>
</dbReference>
<organism evidence="3 4">
    <name type="scientific">Umezawaea endophytica</name>
    <dbReference type="NCBI Taxonomy" id="1654476"/>
    <lineage>
        <taxon>Bacteria</taxon>
        <taxon>Bacillati</taxon>
        <taxon>Actinomycetota</taxon>
        <taxon>Actinomycetes</taxon>
        <taxon>Pseudonocardiales</taxon>
        <taxon>Pseudonocardiaceae</taxon>
        <taxon>Umezawaea</taxon>
    </lineage>
</organism>
<sequence>MREDDLRDVFGALHAGSDPDLGFDVTDVVRAGERVRRRRRTAAAVGSGLATVAAVVVVIVLLPGERGPVPVEPAGPDVGWTTTTEPVPSTTAPSAEAPPSAAPRDVTPAEPHEGTPPSAAREVPRADPVES</sequence>
<reference evidence="3" key="1">
    <citation type="submission" date="2022-08" db="EMBL/GenBank/DDBJ databases">
        <authorList>
            <person name="Tistechok S."/>
            <person name="Samborskyy M."/>
            <person name="Roman I."/>
        </authorList>
    </citation>
    <scope>NUCLEOTIDE SEQUENCE</scope>
    <source>
        <strain evidence="3">DSM 103496</strain>
    </source>
</reference>
<gene>
    <name evidence="3" type="ORF">NZH93_28555</name>
</gene>
<evidence type="ECO:0000313" key="3">
    <source>
        <dbReference type="EMBL" id="MCS7480827.1"/>
    </source>
</evidence>
<keyword evidence="2" id="KW-1133">Transmembrane helix</keyword>
<evidence type="ECO:0000256" key="1">
    <source>
        <dbReference type="SAM" id="MobiDB-lite"/>
    </source>
</evidence>
<feature type="compositionally biased region" description="Basic and acidic residues" evidence="1">
    <location>
        <begin position="122"/>
        <end position="131"/>
    </location>
</feature>
<dbReference type="AlphaFoldDB" id="A0A9X3AH12"/>
<accession>A0A9X3AH12</accession>
<name>A0A9X3AH12_9PSEU</name>
<feature type="region of interest" description="Disordered" evidence="1">
    <location>
        <begin position="66"/>
        <end position="131"/>
    </location>
</feature>
<keyword evidence="2" id="KW-0472">Membrane</keyword>
<feature type="compositionally biased region" description="Low complexity" evidence="1">
    <location>
        <begin position="81"/>
        <end position="103"/>
    </location>
</feature>
<keyword evidence="4" id="KW-1185">Reference proteome</keyword>
<keyword evidence="2" id="KW-0812">Transmembrane</keyword>
<proteinExistence type="predicted"/>
<dbReference type="EMBL" id="JANYMP010000015">
    <property type="protein sequence ID" value="MCS7480827.1"/>
    <property type="molecule type" value="Genomic_DNA"/>
</dbReference>
<dbReference type="Proteomes" id="UP001141259">
    <property type="component" value="Unassembled WGS sequence"/>
</dbReference>
<evidence type="ECO:0000256" key="2">
    <source>
        <dbReference type="SAM" id="Phobius"/>
    </source>
</evidence>